<name>A0A7F8QPC3_LEPWE</name>
<feature type="domain" description="ApaG" evidence="2">
    <location>
        <begin position="146"/>
        <end position="271"/>
    </location>
</feature>
<dbReference type="SUPFAM" id="SSF110069">
    <property type="entry name" value="ApaG-like"/>
    <property type="match status" value="1"/>
</dbReference>
<dbReference type="OrthoDB" id="5913487at2759"/>
<dbReference type="PANTHER" id="PTHR14289">
    <property type="entry name" value="F-BOX ONLY PROTEIN 3"/>
    <property type="match status" value="1"/>
</dbReference>
<proteinExistence type="predicted"/>
<evidence type="ECO:0000313" key="4">
    <source>
        <dbReference type="RefSeq" id="XP_030882088.1"/>
    </source>
</evidence>
<evidence type="ECO:0000256" key="1">
    <source>
        <dbReference type="SAM" id="MobiDB-lite"/>
    </source>
</evidence>
<organism evidence="3 4">
    <name type="scientific">Leptonychotes weddellii</name>
    <name type="common">Weddell seal</name>
    <name type="synonym">Otaria weddellii</name>
    <dbReference type="NCBI Taxonomy" id="9713"/>
    <lineage>
        <taxon>Eukaryota</taxon>
        <taxon>Metazoa</taxon>
        <taxon>Chordata</taxon>
        <taxon>Craniata</taxon>
        <taxon>Vertebrata</taxon>
        <taxon>Euteleostomi</taxon>
        <taxon>Mammalia</taxon>
        <taxon>Eutheria</taxon>
        <taxon>Laurasiatheria</taxon>
        <taxon>Carnivora</taxon>
        <taxon>Caniformia</taxon>
        <taxon>Pinnipedia</taxon>
        <taxon>Phocidae</taxon>
        <taxon>Monachinae</taxon>
        <taxon>Lobodontini</taxon>
        <taxon>Leptonychotes</taxon>
    </lineage>
</organism>
<dbReference type="InterPro" id="IPR007474">
    <property type="entry name" value="ApaG_domain"/>
</dbReference>
<dbReference type="GO" id="GO:0070987">
    <property type="term" value="P:error-free translesion synthesis"/>
    <property type="evidence" value="ECO:0007669"/>
    <property type="project" value="TreeGrafter"/>
</dbReference>
<dbReference type="GO" id="GO:0042645">
    <property type="term" value="C:mitochondrial nucleoid"/>
    <property type="evidence" value="ECO:0007669"/>
    <property type="project" value="TreeGrafter"/>
</dbReference>
<evidence type="ECO:0000313" key="3">
    <source>
        <dbReference type="Proteomes" id="UP000245341"/>
    </source>
</evidence>
<evidence type="ECO:0000259" key="2">
    <source>
        <dbReference type="PROSITE" id="PS51087"/>
    </source>
</evidence>
<accession>A0A7F8QPC3</accession>
<dbReference type="RefSeq" id="XP_030882088.1">
    <property type="nucleotide sequence ID" value="XM_031026228.1"/>
</dbReference>
<dbReference type="GeneID" id="102725888"/>
<dbReference type="Proteomes" id="UP000245341">
    <property type="component" value="Unplaced"/>
</dbReference>
<dbReference type="PANTHER" id="PTHR14289:SF16">
    <property type="entry name" value="POLYMERASE DELTA-INTERACTING PROTEIN 2"/>
    <property type="match status" value="1"/>
</dbReference>
<feature type="region of interest" description="Disordered" evidence="1">
    <location>
        <begin position="34"/>
        <end position="55"/>
    </location>
</feature>
<dbReference type="CTD" id="26073"/>
<dbReference type="AlphaFoldDB" id="A0A7F8QPC3"/>
<keyword evidence="3" id="KW-1185">Reference proteome</keyword>
<dbReference type="InterPro" id="IPR036767">
    <property type="entry name" value="ApaG_sf"/>
</dbReference>
<protein>
    <submittedName>
        <fullName evidence="4">Polymerase delta-interacting protein 2</fullName>
    </submittedName>
</protein>
<dbReference type="PROSITE" id="PS51087">
    <property type="entry name" value="APAG"/>
    <property type="match status" value="1"/>
</dbReference>
<reference evidence="4" key="1">
    <citation type="submission" date="2025-08" db="UniProtKB">
        <authorList>
            <consortium name="RefSeq"/>
        </authorList>
    </citation>
    <scope>IDENTIFICATION</scope>
    <source>
        <tissue evidence="4">Liver</tissue>
    </source>
</reference>
<gene>
    <name evidence="4" type="primary">POLDIP2</name>
</gene>
<dbReference type="GO" id="GO:0005634">
    <property type="term" value="C:nucleus"/>
    <property type="evidence" value="ECO:0007669"/>
    <property type="project" value="TreeGrafter"/>
</dbReference>
<sequence>MAGCVARRALAVGSRWWSRSLTGVRGPRPLCASGGAGAFPPEATTTTRRHLSSRNRPEGKVLETVGVFEVPKQNGKYETGQVSAGLGHLSFSFLSFFFKDFSIYLWVPFPISKGLQNTALVLALRHSVNGLWKGYLQRRSYARHLCPVTSDVECEVLFPRSRMQGPRQWLCSGRWYWPAVIVGGRRGHRPDELAACGPGVQGAGPALRILPEPSQEPVLSKEQPAFQYSSHVSLQASSGHMWGTFRFERPDGSHFDVRIPPFSLESNKDEKTPPSGLHW</sequence>
<dbReference type="Gene3D" id="2.60.40.1470">
    <property type="entry name" value="ApaG domain"/>
    <property type="match status" value="1"/>
</dbReference>
<dbReference type="KEGG" id="lww:102725888"/>